<evidence type="ECO:0008006" key="9">
    <source>
        <dbReference type="Google" id="ProtNLM"/>
    </source>
</evidence>
<dbReference type="OMA" id="HYNPISH"/>
<dbReference type="Ensembl" id="ENSCSAVT00000008907.1">
    <property type="protein sequence ID" value="ENSCSAVP00000008794.1"/>
    <property type="gene ID" value="ENSCSAVG00000005215.1"/>
</dbReference>
<keyword evidence="4 6" id="KW-0472">Membrane</keyword>
<evidence type="ECO:0000313" key="7">
    <source>
        <dbReference type="Ensembl" id="ENSCSAVP00000008794.1"/>
    </source>
</evidence>
<accession>H2YTY4</accession>
<dbReference type="Proteomes" id="UP000007875">
    <property type="component" value="Unassembled WGS sequence"/>
</dbReference>
<dbReference type="PANTHER" id="PTHR10671">
    <property type="entry name" value="EPITHELIAL MEMBRANE PROTEIN-RELATED"/>
    <property type="match status" value="1"/>
</dbReference>
<evidence type="ECO:0000256" key="3">
    <source>
        <dbReference type="ARBA" id="ARBA00022989"/>
    </source>
</evidence>
<evidence type="ECO:0000256" key="2">
    <source>
        <dbReference type="ARBA" id="ARBA00022692"/>
    </source>
</evidence>
<feature type="transmembrane region" description="Helical" evidence="6">
    <location>
        <begin position="216"/>
        <end position="235"/>
    </location>
</feature>
<keyword evidence="2 6" id="KW-0812">Transmembrane</keyword>
<dbReference type="InParanoid" id="H2YTY4"/>
<reference evidence="7" key="3">
    <citation type="submission" date="2025-09" db="UniProtKB">
        <authorList>
            <consortium name="Ensembl"/>
        </authorList>
    </citation>
    <scope>IDENTIFICATION</scope>
</reference>
<dbReference type="GeneTree" id="ENSGT00390000018539"/>
<evidence type="ECO:0000256" key="1">
    <source>
        <dbReference type="ARBA" id="ARBA00004141"/>
    </source>
</evidence>
<dbReference type="Gene3D" id="1.20.140.150">
    <property type="match status" value="1"/>
</dbReference>
<feature type="transmembrane region" description="Helical" evidence="6">
    <location>
        <begin position="129"/>
        <end position="150"/>
    </location>
</feature>
<name>H2YTY4_CIOSA</name>
<evidence type="ECO:0000256" key="5">
    <source>
        <dbReference type="SAM" id="MobiDB-lite"/>
    </source>
</evidence>
<dbReference type="Pfam" id="PF00822">
    <property type="entry name" value="PMP22_Claudin"/>
    <property type="match status" value="1"/>
</dbReference>
<dbReference type="PANTHER" id="PTHR10671:SF108">
    <property type="entry name" value="CLAUDIN FAMILY PROTEIN-RELATED"/>
    <property type="match status" value="1"/>
</dbReference>
<evidence type="ECO:0000256" key="4">
    <source>
        <dbReference type="ARBA" id="ARBA00023136"/>
    </source>
</evidence>
<keyword evidence="3 6" id="KW-1133">Transmembrane helix</keyword>
<comment type="subcellular location">
    <subcellularLocation>
        <location evidence="1">Membrane</location>
        <topology evidence="1">Multi-pass membrane protein</topology>
    </subcellularLocation>
</comment>
<dbReference type="InterPro" id="IPR004031">
    <property type="entry name" value="PMP22/EMP/MP20/Claudin"/>
</dbReference>
<feature type="compositionally biased region" description="Basic and acidic residues" evidence="5">
    <location>
        <begin position="15"/>
        <end position="38"/>
    </location>
</feature>
<feature type="transmembrane region" description="Helical" evidence="6">
    <location>
        <begin position="247"/>
        <end position="270"/>
    </location>
</feature>
<evidence type="ECO:0000313" key="8">
    <source>
        <dbReference type="Proteomes" id="UP000007875"/>
    </source>
</evidence>
<organism evidence="7 8">
    <name type="scientific">Ciona savignyi</name>
    <name type="common">Pacific transparent sea squirt</name>
    <dbReference type="NCBI Taxonomy" id="51511"/>
    <lineage>
        <taxon>Eukaryota</taxon>
        <taxon>Metazoa</taxon>
        <taxon>Chordata</taxon>
        <taxon>Tunicata</taxon>
        <taxon>Ascidiacea</taxon>
        <taxon>Phlebobranchia</taxon>
        <taxon>Cionidae</taxon>
        <taxon>Ciona</taxon>
    </lineage>
</organism>
<proteinExistence type="predicted"/>
<reference evidence="8" key="1">
    <citation type="submission" date="2003-08" db="EMBL/GenBank/DDBJ databases">
        <authorList>
            <person name="Birren B."/>
            <person name="Nusbaum C."/>
            <person name="Abebe A."/>
            <person name="Abouelleil A."/>
            <person name="Adekoya E."/>
            <person name="Ait-zahra M."/>
            <person name="Allen N."/>
            <person name="Allen T."/>
            <person name="An P."/>
            <person name="Anderson M."/>
            <person name="Anderson S."/>
            <person name="Arachchi H."/>
            <person name="Armbruster J."/>
            <person name="Bachantsang P."/>
            <person name="Baldwin J."/>
            <person name="Barry A."/>
            <person name="Bayul T."/>
            <person name="Blitshsteyn B."/>
            <person name="Bloom T."/>
            <person name="Blye J."/>
            <person name="Boguslavskiy L."/>
            <person name="Borowsky M."/>
            <person name="Boukhgalter B."/>
            <person name="Brunache A."/>
            <person name="Butler J."/>
            <person name="Calixte N."/>
            <person name="Calvo S."/>
            <person name="Camarata J."/>
            <person name="Campo K."/>
            <person name="Chang J."/>
            <person name="Cheshatsang Y."/>
            <person name="Citroen M."/>
            <person name="Collymore A."/>
            <person name="Considine T."/>
            <person name="Cook A."/>
            <person name="Cooke P."/>
            <person name="Corum B."/>
            <person name="Cuomo C."/>
            <person name="David R."/>
            <person name="Dawoe T."/>
            <person name="Degray S."/>
            <person name="Dodge S."/>
            <person name="Dooley K."/>
            <person name="Dorje P."/>
            <person name="Dorjee K."/>
            <person name="Dorris L."/>
            <person name="Duffey N."/>
            <person name="Dupes A."/>
            <person name="Elkins T."/>
            <person name="Engels R."/>
            <person name="Erickson J."/>
            <person name="Farina A."/>
            <person name="Faro S."/>
            <person name="Ferreira P."/>
            <person name="Fischer H."/>
            <person name="Fitzgerald M."/>
            <person name="Foley K."/>
            <person name="Gage D."/>
            <person name="Galagan J."/>
            <person name="Gearin G."/>
            <person name="Gnerre S."/>
            <person name="Gnirke A."/>
            <person name="Goyette A."/>
            <person name="Graham J."/>
            <person name="Grandbois E."/>
            <person name="Gyaltsen K."/>
            <person name="Hafez N."/>
            <person name="Hagopian D."/>
            <person name="Hagos B."/>
            <person name="Hall J."/>
            <person name="Hatcher B."/>
            <person name="Heller A."/>
            <person name="Higgins H."/>
            <person name="Honan T."/>
            <person name="Horn A."/>
            <person name="Houde N."/>
            <person name="Hughes L."/>
            <person name="Hulme W."/>
            <person name="Husby E."/>
            <person name="Iliev I."/>
            <person name="Jaffe D."/>
            <person name="Jones C."/>
            <person name="Kamal M."/>
            <person name="Kamat A."/>
            <person name="Kamvysselis M."/>
            <person name="Karlsson E."/>
            <person name="Kells C."/>
            <person name="Kieu A."/>
            <person name="Kisner P."/>
            <person name="Kodira C."/>
            <person name="Kulbokas E."/>
            <person name="Labutti K."/>
            <person name="Lama D."/>
            <person name="Landers T."/>
            <person name="Leger J."/>
            <person name="Levine S."/>
            <person name="Lewis D."/>
            <person name="Lewis T."/>
            <person name="Lindblad-toh K."/>
            <person name="Liu X."/>
            <person name="Lokyitsang T."/>
            <person name="Lokyitsang Y."/>
            <person name="Lucien O."/>
            <person name="Lui A."/>
            <person name="Ma L.J."/>
            <person name="Mabbitt R."/>
            <person name="Macdonald J."/>
            <person name="Maclean C."/>
            <person name="Major J."/>
            <person name="Manning J."/>
            <person name="Marabella R."/>
            <person name="Maru K."/>
            <person name="Matthews C."/>
            <person name="Mauceli E."/>
            <person name="Mccarthy M."/>
            <person name="Mcdonough S."/>
            <person name="Mcghee T."/>
            <person name="Meldrim J."/>
            <person name="Meneus L."/>
            <person name="Mesirov J."/>
            <person name="Mihalev A."/>
            <person name="Mihova T."/>
            <person name="Mikkelsen T."/>
            <person name="Mlenga V."/>
            <person name="Moru K."/>
            <person name="Mozes J."/>
            <person name="Mulrain L."/>
            <person name="Munson G."/>
            <person name="Naylor J."/>
            <person name="Newes C."/>
            <person name="Nguyen C."/>
            <person name="Nguyen N."/>
            <person name="Nguyen T."/>
            <person name="Nicol R."/>
            <person name="Nielsen C."/>
            <person name="Nizzari M."/>
            <person name="Norbu C."/>
            <person name="Norbu N."/>
            <person name="O'donnell P."/>
            <person name="Okoawo O."/>
            <person name="O'leary S."/>
            <person name="Omotosho B."/>
            <person name="O'neill K."/>
            <person name="Osman S."/>
            <person name="Parker S."/>
            <person name="Perrin D."/>
            <person name="Phunkhang P."/>
            <person name="Piqani B."/>
            <person name="Purcell S."/>
            <person name="Rachupka T."/>
            <person name="Ramasamy U."/>
            <person name="Rameau R."/>
            <person name="Ray V."/>
            <person name="Raymond C."/>
            <person name="Retta R."/>
            <person name="Richardson S."/>
            <person name="Rise C."/>
            <person name="Rodriguez J."/>
            <person name="Rogers J."/>
            <person name="Rogov P."/>
            <person name="Rutman M."/>
            <person name="Schupbach R."/>
            <person name="Seaman C."/>
            <person name="Settipalli S."/>
            <person name="Sharpe T."/>
            <person name="Sheridan J."/>
            <person name="Sherpa N."/>
            <person name="Shi J."/>
            <person name="Smirnov S."/>
            <person name="Smith C."/>
            <person name="Sougnez C."/>
            <person name="Spencer B."/>
            <person name="Stalker J."/>
            <person name="Stange-thomann N."/>
            <person name="Stavropoulos S."/>
            <person name="Stetson K."/>
            <person name="Stone C."/>
            <person name="Stone S."/>
            <person name="Stubbs M."/>
            <person name="Talamas J."/>
            <person name="Tchuinga P."/>
            <person name="Tenzing P."/>
            <person name="Tesfaye S."/>
            <person name="Theodore J."/>
            <person name="Thoulutsang Y."/>
            <person name="Topham K."/>
            <person name="Towey S."/>
            <person name="Tsamla T."/>
            <person name="Tsomo N."/>
            <person name="Vallee D."/>
            <person name="Vassiliev H."/>
            <person name="Venkataraman V."/>
            <person name="Vinson J."/>
            <person name="Vo A."/>
            <person name="Wade C."/>
            <person name="Wang S."/>
            <person name="Wangchuk T."/>
            <person name="Wangdi T."/>
            <person name="Whittaker C."/>
            <person name="Wilkinson J."/>
            <person name="Wu Y."/>
            <person name="Wyman D."/>
            <person name="Yadav S."/>
            <person name="Yang S."/>
            <person name="Yang X."/>
            <person name="Yeager S."/>
            <person name="Yee E."/>
            <person name="Young G."/>
            <person name="Zainoun J."/>
            <person name="Zembeck L."/>
            <person name="Zimmer A."/>
            <person name="Zody M."/>
            <person name="Lander E."/>
        </authorList>
    </citation>
    <scope>NUCLEOTIDE SEQUENCE [LARGE SCALE GENOMIC DNA]</scope>
</reference>
<dbReference type="HOGENOM" id="CLU_882651_0_0_1"/>
<keyword evidence="8" id="KW-1185">Reference proteome</keyword>
<dbReference type="AlphaFoldDB" id="H2YTY4"/>
<feature type="region of interest" description="Disordered" evidence="5">
    <location>
        <begin position="1"/>
        <end position="71"/>
    </location>
</feature>
<dbReference type="GO" id="GO:0005886">
    <property type="term" value="C:plasma membrane"/>
    <property type="evidence" value="ECO:0007669"/>
    <property type="project" value="TreeGrafter"/>
</dbReference>
<dbReference type="InterPro" id="IPR050579">
    <property type="entry name" value="PMP-22/EMP/MP20-like"/>
</dbReference>
<protein>
    <recommendedName>
        <fullName evidence="9">Claudin</fullName>
    </recommendedName>
</protein>
<reference evidence="7" key="2">
    <citation type="submission" date="2025-08" db="UniProtKB">
        <authorList>
            <consortium name="Ensembl"/>
        </authorList>
    </citation>
    <scope>IDENTIFICATION</scope>
</reference>
<evidence type="ECO:0000256" key="6">
    <source>
        <dbReference type="SAM" id="Phobius"/>
    </source>
</evidence>
<feature type="transmembrane region" description="Helical" evidence="6">
    <location>
        <begin position="290"/>
        <end position="312"/>
    </location>
</feature>
<sequence length="315" mass="34659">MSRSADRSNKRHSSRSTDRSNHRAYYDSNDSYRSDYSNRRVPGLVADPDRRGGYADESISRGQRSTMDRYNSRAHDVDIIRGNSRTTKDTMVQPKTFNHPVSTVTHYNPISHRDRLQQKKKRRPPINPTFLAILPGTAGVALLIAAIIIVDWSFKLTLLSNTAGDIQETRVGLFQACFRTLQRGATTLQAPTCQTVETFSGSTGQKVSDLAQATRAMMIISAIIGFASMLVNIYFGLNRWERERGALFSGGVYCLAGCCGTAGMACYSAIIVSESQTTNIVITSAGTSFYLGWAGAAFLLISSVLCFLAHCARKK</sequence>